<evidence type="ECO:0000256" key="1">
    <source>
        <dbReference type="ARBA" id="ARBA00022536"/>
    </source>
</evidence>
<comment type="caution">
    <text evidence="8">Lacks conserved residue(s) required for the propagation of feature annotation.</text>
</comment>
<evidence type="ECO:0000256" key="5">
    <source>
        <dbReference type="ARBA" id="ARBA00022833"/>
    </source>
</evidence>
<evidence type="ECO:0000256" key="2">
    <source>
        <dbReference type="ARBA" id="ARBA00022670"/>
    </source>
</evidence>
<accession>A0A0K0FBQ8</accession>
<keyword evidence="1" id="KW-0245">EGF-like domain</keyword>
<keyword evidence="6 9" id="KW-0482">Metalloprotease</keyword>
<comment type="cofactor">
    <cofactor evidence="9">
        <name>Zn(2+)</name>
        <dbReference type="ChEBI" id="CHEBI:29105"/>
    </cofactor>
    <text evidence="9">Binds 1 zinc ion per subunit.</text>
</comment>
<keyword evidence="2 9" id="KW-0645">Protease</keyword>
<evidence type="ECO:0000313" key="11">
    <source>
        <dbReference type="Proteomes" id="UP000035680"/>
    </source>
</evidence>
<evidence type="ECO:0000256" key="9">
    <source>
        <dbReference type="RuleBase" id="RU361183"/>
    </source>
</evidence>
<dbReference type="InterPro" id="IPR000742">
    <property type="entry name" value="EGF"/>
</dbReference>
<reference evidence="11" key="1">
    <citation type="submission" date="2014-07" db="EMBL/GenBank/DDBJ databases">
        <authorList>
            <person name="Martin A.A"/>
            <person name="De Silva N."/>
        </authorList>
    </citation>
    <scope>NUCLEOTIDE SEQUENCE</scope>
</reference>
<evidence type="ECO:0000259" key="10">
    <source>
        <dbReference type="PROSITE" id="PS51864"/>
    </source>
</evidence>
<dbReference type="GO" id="GO:0008270">
    <property type="term" value="F:zinc ion binding"/>
    <property type="evidence" value="ECO:0007669"/>
    <property type="project" value="InterPro"/>
</dbReference>
<name>A0A0K0FBQ8_STRVS</name>
<organism evidence="11 12">
    <name type="scientific">Strongyloides venezuelensis</name>
    <name type="common">Threadworm</name>
    <dbReference type="NCBI Taxonomy" id="75913"/>
    <lineage>
        <taxon>Eukaryota</taxon>
        <taxon>Metazoa</taxon>
        <taxon>Ecdysozoa</taxon>
        <taxon>Nematoda</taxon>
        <taxon>Chromadorea</taxon>
        <taxon>Rhabditida</taxon>
        <taxon>Tylenchina</taxon>
        <taxon>Panagrolaimomorpha</taxon>
        <taxon>Strongyloidoidea</taxon>
        <taxon>Strongyloididae</taxon>
        <taxon>Strongyloides</taxon>
    </lineage>
</organism>
<keyword evidence="7" id="KW-1015">Disulfide bond</keyword>
<keyword evidence="11" id="KW-1185">Reference proteome</keyword>
<evidence type="ECO:0000256" key="6">
    <source>
        <dbReference type="ARBA" id="ARBA00023049"/>
    </source>
</evidence>
<sequence>MNKISFIFILSILCIYKSLKVTSKKQFKKKLPELKPRLPNTISFYVDKSLLHGSMLKKTIKIVENHICIKFLEQETEVTGAGINFFKTSNYSDIILDKNLSKPTNIYFNNKDLHPNQLKYLYFFTGMALGLIPETTRYDRDKYIEVYEKNITEPYLKYYEKETTMRNYFSSFDYGSVMVPEKLFGSKNYLLTYKAKYYPYYDDISGMEWSFTYNDYRRLNRMYCKNKCPNLKGCNNRGHVFFSNGCKRCLCNRGFIGPICETYPVQTHISCGVKALYKSYGKKSYIIRKNVSGDCFYRIKSSNGRKVAITVNSLVSPSQNLMLCKFFGINIYYRSDWGVSPLVICPNTSKVVIPALSNEVYMVYYKFVSDPPINFTITYRNV</sequence>
<dbReference type="EC" id="3.4.24.-" evidence="9"/>
<feature type="signal peptide" evidence="9">
    <location>
        <begin position="1"/>
        <end position="20"/>
    </location>
</feature>
<dbReference type="PANTHER" id="PTHR10127:SF780">
    <property type="entry name" value="METALLOENDOPEPTIDASE"/>
    <property type="match status" value="1"/>
</dbReference>
<evidence type="ECO:0000256" key="7">
    <source>
        <dbReference type="ARBA" id="ARBA00023157"/>
    </source>
</evidence>
<keyword evidence="4 9" id="KW-0378">Hydrolase</keyword>
<dbReference type="SMART" id="SM00235">
    <property type="entry name" value="ZnMc"/>
    <property type="match status" value="1"/>
</dbReference>
<dbReference type="SUPFAM" id="SSF49854">
    <property type="entry name" value="Spermadhesin, CUB domain"/>
    <property type="match status" value="1"/>
</dbReference>
<dbReference type="SUPFAM" id="SSF55486">
    <property type="entry name" value="Metalloproteases ('zincins'), catalytic domain"/>
    <property type="match status" value="1"/>
</dbReference>
<dbReference type="InterPro" id="IPR024079">
    <property type="entry name" value="MetalloPept_cat_dom_sf"/>
</dbReference>
<dbReference type="InterPro" id="IPR035914">
    <property type="entry name" value="Sperma_CUB_dom_sf"/>
</dbReference>
<dbReference type="PROSITE" id="PS01186">
    <property type="entry name" value="EGF_2"/>
    <property type="match status" value="1"/>
</dbReference>
<evidence type="ECO:0000256" key="4">
    <source>
        <dbReference type="ARBA" id="ARBA00022801"/>
    </source>
</evidence>
<keyword evidence="3 9" id="KW-0479">Metal-binding</keyword>
<keyword evidence="9" id="KW-0732">Signal</keyword>
<dbReference type="PROSITE" id="PS00022">
    <property type="entry name" value="EGF_1"/>
    <property type="match status" value="1"/>
</dbReference>
<dbReference type="InterPro" id="IPR001506">
    <property type="entry name" value="Peptidase_M12A"/>
</dbReference>
<dbReference type="PRINTS" id="PR00480">
    <property type="entry name" value="ASTACIN"/>
</dbReference>
<protein>
    <recommendedName>
        <fullName evidence="9">Metalloendopeptidase</fullName>
        <ecNumber evidence="9">3.4.24.-</ecNumber>
    </recommendedName>
</protein>
<feature type="domain" description="Peptidase M12A" evidence="10">
    <location>
        <begin position="29"/>
        <end position="225"/>
    </location>
</feature>
<dbReference type="Gene3D" id="3.40.390.10">
    <property type="entry name" value="Collagenase (Catalytic Domain)"/>
    <property type="match status" value="1"/>
</dbReference>
<dbReference type="Proteomes" id="UP000035680">
    <property type="component" value="Unassembled WGS sequence"/>
</dbReference>
<dbReference type="WBParaSite" id="SVE_0627100.1">
    <property type="protein sequence ID" value="SVE_0627100.1"/>
    <property type="gene ID" value="SVE_0627100"/>
</dbReference>
<proteinExistence type="predicted"/>
<keyword evidence="5 9" id="KW-0862">Zinc</keyword>
<evidence type="ECO:0000256" key="3">
    <source>
        <dbReference type="ARBA" id="ARBA00022723"/>
    </source>
</evidence>
<dbReference type="Pfam" id="PF01400">
    <property type="entry name" value="Astacin"/>
    <property type="match status" value="1"/>
</dbReference>
<dbReference type="InterPro" id="IPR006026">
    <property type="entry name" value="Peptidase_Metallo"/>
</dbReference>
<dbReference type="AlphaFoldDB" id="A0A0K0FBQ8"/>
<reference evidence="12" key="2">
    <citation type="submission" date="2015-08" db="UniProtKB">
        <authorList>
            <consortium name="WormBaseParasite"/>
        </authorList>
    </citation>
    <scope>IDENTIFICATION</scope>
</reference>
<dbReference type="PANTHER" id="PTHR10127">
    <property type="entry name" value="DISCOIDIN, CUB, EGF, LAMININ , AND ZINC METALLOPROTEASE DOMAIN CONTAINING"/>
    <property type="match status" value="1"/>
</dbReference>
<evidence type="ECO:0000256" key="8">
    <source>
        <dbReference type="PROSITE-ProRule" id="PRU01211"/>
    </source>
</evidence>
<evidence type="ECO:0000313" key="12">
    <source>
        <dbReference type="WBParaSite" id="SVE_0627100.1"/>
    </source>
</evidence>
<feature type="chain" id="PRO_5005120780" description="Metalloendopeptidase" evidence="9">
    <location>
        <begin position="21"/>
        <end position="382"/>
    </location>
</feature>
<dbReference type="GO" id="GO:0006508">
    <property type="term" value="P:proteolysis"/>
    <property type="evidence" value="ECO:0007669"/>
    <property type="project" value="UniProtKB-KW"/>
</dbReference>
<dbReference type="PROSITE" id="PS51864">
    <property type="entry name" value="ASTACIN"/>
    <property type="match status" value="1"/>
</dbReference>
<dbReference type="GO" id="GO:0004222">
    <property type="term" value="F:metalloendopeptidase activity"/>
    <property type="evidence" value="ECO:0007669"/>
    <property type="project" value="UniProtKB-UniRule"/>
</dbReference>